<sequence>MSRFYKDDKAVLLDVFEKNPVSGLNLLEANVTDAAGEKHVPVIEKDGQDIIVRVGEVPHPMMEEHYIMGVYIETKQGGQLCRFQPGDEPRAVFTLAPGDELVAAYEYCNLHGLWKADA</sequence>
<dbReference type="PANTHER" id="PTHR36541:SF1">
    <property type="entry name" value="SUPEROXIDE REDUCTASE-RELATED"/>
    <property type="match status" value="1"/>
</dbReference>
<name>A0A916Q912_9FIRM</name>
<reference evidence="7" key="1">
    <citation type="submission" date="2020-06" db="EMBL/GenBank/DDBJ databases">
        <title>Characterization of fructooligosaccharide metabolism and fructooligosaccharide-degrading enzymes in human commensal butyrate producers.</title>
        <authorList>
            <person name="Tanno H."/>
            <person name="Fujii T."/>
            <person name="Hirano K."/>
            <person name="Maeno S."/>
            <person name="Tonozuka T."/>
            <person name="Sakamoto M."/>
            <person name="Ohkuma M."/>
            <person name="Tochio T."/>
            <person name="Endo A."/>
        </authorList>
    </citation>
    <scope>NUCLEOTIDE SEQUENCE</scope>
    <source>
        <strain evidence="7">JCM 17466</strain>
    </source>
</reference>
<feature type="domain" description="Desulfoferrodoxin ferrous iron-binding" evidence="6">
    <location>
        <begin position="33"/>
        <end position="116"/>
    </location>
</feature>
<proteinExistence type="inferred from homology"/>
<dbReference type="InterPro" id="IPR036073">
    <property type="entry name" value="Desulfoferrodoxin_Fe-bd_dom_sf"/>
</dbReference>
<comment type="similarity">
    <text evidence="1">Belongs to the desulfoferrodoxin family.</text>
</comment>
<gene>
    <name evidence="7" type="ORF">ANBU17_05750</name>
</gene>
<evidence type="ECO:0000313" key="7">
    <source>
        <dbReference type="EMBL" id="GFO84228.1"/>
    </source>
</evidence>
<dbReference type="RefSeq" id="WP_201309961.1">
    <property type="nucleotide sequence ID" value="NZ_BLYI01000009.1"/>
</dbReference>
<comment type="caution">
    <text evidence="7">The sequence shown here is derived from an EMBL/GenBank/DDBJ whole genome shotgun (WGS) entry which is preliminary data.</text>
</comment>
<dbReference type="InterPro" id="IPR051233">
    <property type="entry name" value="Desulfoferrodoxin_SOR"/>
</dbReference>
<accession>A0A916Q912</accession>
<evidence type="ECO:0000256" key="3">
    <source>
        <dbReference type="ARBA" id="ARBA00022723"/>
    </source>
</evidence>
<keyword evidence="2" id="KW-0813">Transport</keyword>
<dbReference type="InterPro" id="IPR002742">
    <property type="entry name" value="Desulfoferrodoxin_Fe-bd_dom"/>
</dbReference>
<protein>
    <recommendedName>
        <fullName evidence="6">Desulfoferrodoxin ferrous iron-binding domain-containing protein</fullName>
    </recommendedName>
</protein>
<evidence type="ECO:0000256" key="1">
    <source>
        <dbReference type="ARBA" id="ARBA00005941"/>
    </source>
</evidence>
<dbReference type="EMBL" id="BLYI01000009">
    <property type="protein sequence ID" value="GFO84228.1"/>
    <property type="molecule type" value="Genomic_DNA"/>
</dbReference>
<dbReference type="GO" id="GO:0016491">
    <property type="term" value="F:oxidoreductase activity"/>
    <property type="evidence" value="ECO:0007669"/>
    <property type="project" value="InterPro"/>
</dbReference>
<dbReference type="SUPFAM" id="SSF49367">
    <property type="entry name" value="Superoxide reductase-like"/>
    <property type="match status" value="1"/>
</dbReference>
<organism evidence="7 8">
    <name type="scientific">Anaerostipes butyraticus</name>
    <dbReference type="NCBI Taxonomy" id="645466"/>
    <lineage>
        <taxon>Bacteria</taxon>
        <taxon>Bacillati</taxon>
        <taxon>Bacillota</taxon>
        <taxon>Clostridia</taxon>
        <taxon>Lachnospirales</taxon>
        <taxon>Lachnospiraceae</taxon>
        <taxon>Anaerostipes</taxon>
    </lineage>
</organism>
<evidence type="ECO:0000313" key="8">
    <source>
        <dbReference type="Proteomes" id="UP000613208"/>
    </source>
</evidence>
<dbReference type="NCBIfam" id="TIGR00332">
    <property type="entry name" value="neela_ferrous"/>
    <property type="match status" value="1"/>
</dbReference>
<dbReference type="Gene3D" id="2.60.40.730">
    <property type="entry name" value="SOR catalytic domain"/>
    <property type="match status" value="1"/>
</dbReference>
<evidence type="ECO:0000256" key="4">
    <source>
        <dbReference type="ARBA" id="ARBA00022982"/>
    </source>
</evidence>
<keyword evidence="8" id="KW-1185">Reference proteome</keyword>
<evidence type="ECO:0000256" key="5">
    <source>
        <dbReference type="ARBA" id="ARBA00023004"/>
    </source>
</evidence>
<keyword evidence="4" id="KW-0249">Electron transport</keyword>
<dbReference type="GO" id="GO:0005506">
    <property type="term" value="F:iron ion binding"/>
    <property type="evidence" value="ECO:0007669"/>
    <property type="project" value="InterPro"/>
</dbReference>
<dbReference type="PANTHER" id="PTHR36541">
    <property type="entry name" value="SUPEROXIDE REDUCTASE-RELATED"/>
    <property type="match status" value="1"/>
</dbReference>
<keyword evidence="3" id="KW-0479">Metal-binding</keyword>
<keyword evidence="5" id="KW-0408">Iron</keyword>
<dbReference type="AlphaFoldDB" id="A0A916Q912"/>
<evidence type="ECO:0000256" key="2">
    <source>
        <dbReference type="ARBA" id="ARBA00022448"/>
    </source>
</evidence>
<dbReference type="Pfam" id="PF01880">
    <property type="entry name" value="Desulfoferrodox"/>
    <property type="match status" value="1"/>
</dbReference>
<evidence type="ECO:0000259" key="6">
    <source>
        <dbReference type="Pfam" id="PF01880"/>
    </source>
</evidence>
<dbReference type="Proteomes" id="UP000613208">
    <property type="component" value="Unassembled WGS sequence"/>
</dbReference>